<gene>
    <name evidence="2" type="ordered locus">Msil_0466</name>
</gene>
<dbReference type="HOGENOM" id="CLU_147164_0_0_5"/>
<organism evidence="2 3">
    <name type="scientific">Methylocella silvestris (strain DSM 15510 / CIP 108128 / LMG 27833 / NCIMB 13906 / BL2)</name>
    <dbReference type="NCBI Taxonomy" id="395965"/>
    <lineage>
        <taxon>Bacteria</taxon>
        <taxon>Pseudomonadati</taxon>
        <taxon>Pseudomonadota</taxon>
        <taxon>Alphaproteobacteria</taxon>
        <taxon>Hyphomicrobiales</taxon>
        <taxon>Beijerinckiaceae</taxon>
        <taxon>Methylocella</taxon>
    </lineage>
</organism>
<sequence length="121" mass="12419">MTRPARWFRNVAMAAACAAAYALVLQIMLTSALAASLPVDRSVGGSLPLCGKFSGDKGAPAKGHCPLCCCRADAPPPPLPPATPVIDRFAIELHFETALRVGAACSAQRSPGQPRGPPGLA</sequence>
<dbReference type="KEGG" id="msl:Msil_0466"/>
<dbReference type="STRING" id="395965.Msil_0466"/>
<evidence type="ECO:0000313" key="3">
    <source>
        <dbReference type="Proteomes" id="UP000002257"/>
    </source>
</evidence>
<evidence type="ECO:0000313" key="2">
    <source>
        <dbReference type="EMBL" id="ACK49439.1"/>
    </source>
</evidence>
<accession>B8EJN5</accession>
<protein>
    <recommendedName>
        <fullName evidence="4">DUF2946 domain-containing protein</fullName>
    </recommendedName>
</protein>
<name>B8EJN5_METSB</name>
<evidence type="ECO:0008006" key="4">
    <source>
        <dbReference type="Google" id="ProtNLM"/>
    </source>
</evidence>
<reference evidence="2 3" key="1">
    <citation type="journal article" date="2010" name="J. Bacteriol.">
        <title>Complete genome sequence of the aerobic facultative methanotroph Methylocella silvestris BL2.</title>
        <authorList>
            <person name="Chen Y."/>
            <person name="Crombie A."/>
            <person name="Rahman M.T."/>
            <person name="Dedysh S.N."/>
            <person name="Liesack W."/>
            <person name="Stott M.B."/>
            <person name="Alam M."/>
            <person name="Theisen A.R."/>
            <person name="Murrell J.C."/>
            <person name="Dunfield P.F."/>
        </authorList>
    </citation>
    <scope>NUCLEOTIDE SEQUENCE [LARGE SCALE GENOMIC DNA]</scope>
    <source>
        <strain evidence="3">DSM 15510 / CIP 108128 / LMG 27833 / NCIMB 13906 / BL2</strain>
    </source>
</reference>
<dbReference type="RefSeq" id="WP_012589509.1">
    <property type="nucleotide sequence ID" value="NC_011666.1"/>
</dbReference>
<feature type="chain" id="PRO_5002871416" description="DUF2946 domain-containing protein" evidence="1">
    <location>
        <begin position="35"/>
        <end position="121"/>
    </location>
</feature>
<dbReference type="AlphaFoldDB" id="B8EJN5"/>
<keyword evidence="1" id="KW-0732">Signal</keyword>
<dbReference type="EMBL" id="CP001280">
    <property type="protein sequence ID" value="ACK49439.1"/>
    <property type="molecule type" value="Genomic_DNA"/>
</dbReference>
<evidence type="ECO:0000256" key="1">
    <source>
        <dbReference type="SAM" id="SignalP"/>
    </source>
</evidence>
<keyword evidence="3" id="KW-1185">Reference proteome</keyword>
<feature type="signal peptide" evidence="1">
    <location>
        <begin position="1"/>
        <end position="34"/>
    </location>
</feature>
<proteinExistence type="predicted"/>
<dbReference type="Proteomes" id="UP000002257">
    <property type="component" value="Chromosome"/>
</dbReference>